<name>A0A0N5BUG7_STREA</name>
<organism evidence="1 2">
    <name type="scientific">Strongyloides papillosus</name>
    <name type="common">Intestinal threadworm</name>
    <dbReference type="NCBI Taxonomy" id="174720"/>
    <lineage>
        <taxon>Eukaryota</taxon>
        <taxon>Metazoa</taxon>
        <taxon>Ecdysozoa</taxon>
        <taxon>Nematoda</taxon>
        <taxon>Chromadorea</taxon>
        <taxon>Rhabditida</taxon>
        <taxon>Tylenchina</taxon>
        <taxon>Panagrolaimomorpha</taxon>
        <taxon>Strongyloidoidea</taxon>
        <taxon>Strongyloididae</taxon>
        <taxon>Strongyloides</taxon>
    </lineage>
</organism>
<evidence type="ECO:0000313" key="1">
    <source>
        <dbReference type="Proteomes" id="UP000046392"/>
    </source>
</evidence>
<dbReference type="AlphaFoldDB" id="A0A0N5BUG7"/>
<evidence type="ECO:0000313" key="2">
    <source>
        <dbReference type="WBParaSite" id="SPAL_0000948700.1"/>
    </source>
</evidence>
<protein>
    <submittedName>
        <fullName evidence="2">MATH domain-containing protein</fullName>
    </submittedName>
</protein>
<proteinExistence type="predicted"/>
<sequence>MCNDVVMNKPSSQVIAFLPQGNNHDNASTFKLNLFDKNTKLYSGHRLHFVNDRDFSNKTWDIERSIGYAINYEPKCKVPNLNATLSLVINDVVQECDTKIDQKFGRKETYTFASTETINA</sequence>
<reference evidence="2" key="1">
    <citation type="submission" date="2017-02" db="UniProtKB">
        <authorList>
            <consortium name="WormBaseParasite"/>
        </authorList>
    </citation>
    <scope>IDENTIFICATION</scope>
</reference>
<keyword evidence="1" id="KW-1185">Reference proteome</keyword>
<accession>A0A0N5BUG7</accession>
<dbReference type="WBParaSite" id="SPAL_0000948700.1">
    <property type="protein sequence ID" value="SPAL_0000948700.1"/>
    <property type="gene ID" value="SPAL_0000948700"/>
</dbReference>
<dbReference type="Proteomes" id="UP000046392">
    <property type="component" value="Unplaced"/>
</dbReference>